<name>A0ACC2YH87_9PEZI</name>
<comment type="caution">
    <text evidence="1">The sequence shown here is derived from an EMBL/GenBank/DDBJ whole genome shotgun (WGS) entry which is preliminary data.</text>
</comment>
<dbReference type="EMBL" id="JAPDRP010000031">
    <property type="protein sequence ID" value="KAJ9634572.1"/>
    <property type="molecule type" value="Genomic_DNA"/>
</dbReference>
<gene>
    <name evidence="1" type="primary">ERG11</name>
    <name evidence="1" type="ORF">H2199_008855</name>
</gene>
<protein>
    <submittedName>
        <fullName evidence="1">Lanosterol 14-alpha-demethylase</fullName>
        <ecNumber evidence="1">1.14.14.154</ecNumber>
    </submittedName>
</protein>
<evidence type="ECO:0000313" key="1">
    <source>
        <dbReference type="EMBL" id="KAJ9634572.1"/>
    </source>
</evidence>
<keyword evidence="1" id="KW-0560">Oxidoreductase</keyword>
<accession>A0ACC2YH87</accession>
<sequence>MGLLATVAGPIAERAANTSTAALIASSLVSFVVLAVVLNVLSQLLFKNPNEPPIVFHWVPFIGSTVTYGIDPYKFFFDCRRKYGDVFTFILLGKKTTVCLGTKGNDFILNGKLKDVNAEEIYSPLTTPVFGKDVVYDCPNSKLMEQKKFVKFGLTSDALRSYVRLISDEVDDYRGTVNVPQTMAEITIFTASRSLQGKEVRDKFDSSFADLYHDLDMGFTPINFMLPWAPLPHNRKRDAANRKMADTYMEIIRARRAEGAKKDSEDMIWNLMSSTYKDGTSVPDNEVANMMIALLMAGQHSSSSTSSWIILRLASRPDILEELYQEQLAVLGADLPPLTYEDLNRLPLNAQVVKETLRIHAPIHSIMRKVKQPMHVEGTPYTIPPTHVLLASPGVTSLDSTHFPNPTLWDPHRWDEGAANAGRSAPTANGTAHVPGNGDGNPEDEEKIDYGYGLVSKGANSPYLPFGAGRHRCIGEQFAYVQLGTIIACLVRKFKFRNRQGEEGRVVGTDYSRTVAGLTRTCVGVAQSLNNVRIKYVQASTTLSAVSAECTILSTALCQLGQIIQRDPADFALRLGADDGQQAVPLNTALQSALEGCALTLTALDATVKKYDAKRTSGLLPWKSKAKYIWNEEEIKDLLQTVRGLHQALGFLLTVLQTNSMSDVKQMLNDNMAVIQTIVRRSNTIRQSYAASITSGTGTEFAFDDEVVTSSAYRRAFQSFVKRGDADSNRDVVNKSTKEVSHELRLDPEAKRTSWIEDVTDDTLVNFDTAAAPSMLSEAASTATPLPLAPLPERTKLDSESAQRIPRKPVQKTRITQTQLEINKLLLSAVESGDTMLVKSFLNKGADIETTNEEGSDHYI</sequence>
<dbReference type="Proteomes" id="UP001172680">
    <property type="component" value="Unassembled WGS sequence"/>
</dbReference>
<proteinExistence type="predicted"/>
<reference evidence="1" key="1">
    <citation type="submission" date="2022-10" db="EMBL/GenBank/DDBJ databases">
        <title>Culturing micro-colonial fungi from biological soil crusts in the Mojave desert and describing Neophaeococcomyces mojavensis, and introducing the new genera and species Taxawa tesnikishii.</title>
        <authorList>
            <person name="Kurbessoian T."/>
            <person name="Stajich J.E."/>
        </authorList>
    </citation>
    <scope>NUCLEOTIDE SEQUENCE</scope>
    <source>
        <strain evidence="1">JES_115</strain>
    </source>
</reference>
<keyword evidence="2" id="KW-1185">Reference proteome</keyword>
<dbReference type="EC" id="1.14.14.154" evidence="1"/>
<organism evidence="1 2">
    <name type="scientific">Coniosporium tulheliwenetii</name>
    <dbReference type="NCBI Taxonomy" id="3383036"/>
    <lineage>
        <taxon>Eukaryota</taxon>
        <taxon>Fungi</taxon>
        <taxon>Dikarya</taxon>
        <taxon>Ascomycota</taxon>
        <taxon>Pezizomycotina</taxon>
        <taxon>Dothideomycetes</taxon>
        <taxon>Dothideomycetes incertae sedis</taxon>
        <taxon>Coniosporium</taxon>
    </lineage>
</organism>
<evidence type="ECO:0000313" key="2">
    <source>
        <dbReference type="Proteomes" id="UP001172680"/>
    </source>
</evidence>